<dbReference type="EMBL" id="LXKA01000360">
    <property type="protein sequence ID" value="OAJ53357.1"/>
    <property type="molecule type" value="Genomic_DNA"/>
</dbReference>
<dbReference type="PANTHER" id="PTHR23028">
    <property type="entry name" value="ACETYLTRANSFERASE"/>
    <property type="match status" value="1"/>
</dbReference>
<feature type="transmembrane region" description="Helical" evidence="1">
    <location>
        <begin position="275"/>
        <end position="293"/>
    </location>
</feature>
<dbReference type="STRING" id="1462993.A6V36_35055"/>
<accession>A0A1A9MXW5</accession>
<feature type="domain" description="Acyltransferase 3" evidence="2">
    <location>
        <begin position="14"/>
        <end position="362"/>
    </location>
</feature>
<dbReference type="RefSeq" id="WP_064270200.1">
    <property type="nucleotide sequence ID" value="NZ_LXJZ01000193.1"/>
</dbReference>
<name>A0A1A9MXW5_9BURK</name>
<feature type="transmembrane region" description="Helical" evidence="1">
    <location>
        <begin position="196"/>
        <end position="215"/>
    </location>
</feature>
<evidence type="ECO:0000256" key="1">
    <source>
        <dbReference type="SAM" id="Phobius"/>
    </source>
</evidence>
<evidence type="ECO:0000313" key="5">
    <source>
        <dbReference type="Proteomes" id="UP000077961"/>
    </source>
</evidence>
<keyword evidence="1" id="KW-0812">Transmembrane</keyword>
<dbReference type="Pfam" id="PF01757">
    <property type="entry name" value="Acyl_transf_3"/>
    <property type="match status" value="1"/>
</dbReference>
<dbReference type="GO" id="GO:0016747">
    <property type="term" value="F:acyltransferase activity, transferring groups other than amino-acyl groups"/>
    <property type="evidence" value="ECO:0007669"/>
    <property type="project" value="InterPro"/>
</dbReference>
<feature type="transmembrane region" description="Helical" evidence="1">
    <location>
        <begin position="58"/>
        <end position="84"/>
    </location>
</feature>
<dbReference type="Proteomes" id="UP000077961">
    <property type="component" value="Unassembled WGS sequence"/>
</dbReference>
<feature type="transmembrane region" description="Helical" evidence="1">
    <location>
        <begin position="169"/>
        <end position="189"/>
    </location>
</feature>
<keyword evidence="1" id="KW-0472">Membrane</keyword>
<feature type="transmembrane region" description="Helical" evidence="1">
    <location>
        <begin position="341"/>
        <end position="370"/>
    </location>
</feature>
<dbReference type="InterPro" id="IPR050879">
    <property type="entry name" value="Acyltransferase_3"/>
</dbReference>
<protein>
    <recommendedName>
        <fullName evidence="2">Acyltransferase 3 domain-containing protein</fullName>
    </recommendedName>
</protein>
<dbReference type="EMBL" id="LXJZ01000193">
    <property type="protein sequence ID" value="OAJ55446.1"/>
    <property type="molecule type" value="Genomic_DNA"/>
</dbReference>
<sequence length="391" mass="42427">MSVKEGSSNGFIERLESLRGVAALWVAVGHSMIWLVIGSETAIWSKRVWEVHGVQANLARALITFFSGAAAVDIFFVLSGFVLARSLAGAVLNPASYVQFVVRRLFRIIPAFWFSLLVVLLYLTVLYPGHAVMPGASEWFNHWYADPLSVKAVLENATFVSPWLNPNAWTLKVEILASLLLPLIVWCIGAKGMQGSAARSTLVLVGTAALAWFYRDAPSDLAHYVYMFVVGALVARHGGAVRQGLLESNVFVVGCVMLVVLASACYPLIHPLYADVMVVAGSAGIICALSRGSQAKALAILGTGWARFLGRISYSFYLLHFIALYATGTVLLHLLPSEIVIRWPLAVMVAGCLISIALAVPLALLAFNWVEKPFTLIGRRVSIMQAGVVRQ</sequence>
<feature type="transmembrane region" description="Helical" evidence="1">
    <location>
        <begin position="250"/>
        <end position="269"/>
    </location>
</feature>
<dbReference type="Proteomes" id="UP000078116">
    <property type="component" value="Unassembled WGS sequence"/>
</dbReference>
<dbReference type="AlphaFoldDB" id="A0A1A9MXW5"/>
<keyword evidence="1" id="KW-1133">Transmembrane helix</keyword>
<keyword evidence="5" id="KW-1185">Reference proteome</keyword>
<dbReference type="InterPro" id="IPR002656">
    <property type="entry name" value="Acyl_transf_3_dom"/>
</dbReference>
<evidence type="ECO:0000313" key="6">
    <source>
        <dbReference type="Proteomes" id="UP000078116"/>
    </source>
</evidence>
<evidence type="ECO:0000313" key="3">
    <source>
        <dbReference type="EMBL" id="OAJ53357.1"/>
    </source>
</evidence>
<reference evidence="5 6" key="1">
    <citation type="submission" date="2016-04" db="EMBL/GenBank/DDBJ databases">
        <title>Reclassification of Paraburkholderia panaciterrae (Farh et al. 2015) Dobritsa &amp; Samadpour 2016 as a later homotypic synonym of Paraburkholderia ginsengiterrae (Farh et al. 2015) Dobritsa &amp; Samadpour 2016.</title>
        <authorList>
            <person name="Dobritsa A.P."/>
            <person name="Kutumbaka K."/>
            <person name="Samadpour M."/>
        </authorList>
    </citation>
    <scope>NUCLEOTIDE SEQUENCE [LARGE SCALE GENOMIC DNA]</scope>
    <source>
        <strain evidence="3 6">DCY85</strain>
        <strain evidence="4 5">DCY85-1</strain>
    </source>
</reference>
<evidence type="ECO:0000259" key="2">
    <source>
        <dbReference type="Pfam" id="PF01757"/>
    </source>
</evidence>
<proteinExistence type="predicted"/>
<feature type="transmembrane region" description="Helical" evidence="1">
    <location>
        <begin position="221"/>
        <end position="238"/>
    </location>
</feature>
<evidence type="ECO:0000313" key="4">
    <source>
        <dbReference type="EMBL" id="OAJ55446.1"/>
    </source>
</evidence>
<dbReference type="OrthoDB" id="8772324at2"/>
<feature type="transmembrane region" description="Helical" evidence="1">
    <location>
        <begin position="21"/>
        <end position="38"/>
    </location>
</feature>
<feature type="transmembrane region" description="Helical" evidence="1">
    <location>
        <begin position="314"/>
        <end position="335"/>
    </location>
</feature>
<gene>
    <name evidence="4" type="ORF">A6V36_35055</name>
    <name evidence="3" type="ORF">A6V37_08110</name>
</gene>
<comment type="caution">
    <text evidence="3">The sequence shown here is derived from an EMBL/GenBank/DDBJ whole genome shotgun (WGS) entry which is preliminary data.</text>
</comment>
<organism evidence="3 6">
    <name type="scientific">Paraburkholderia ginsengiterrae</name>
    <dbReference type="NCBI Taxonomy" id="1462993"/>
    <lineage>
        <taxon>Bacteria</taxon>
        <taxon>Pseudomonadati</taxon>
        <taxon>Pseudomonadota</taxon>
        <taxon>Betaproteobacteria</taxon>
        <taxon>Burkholderiales</taxon>
        <taxon>Burkholderiaceae</taxon>
        <taxon>Paraburkholderia</taxon>
    </lineage>
</organism>
<feature type="transmembrane region" description="Helical" evidence="1">
    <location>
        <begin position="105"/>
        <end position="127"/>
    </location>
</feature>